<evidence type="ECO:0000313" key="4">
    <source>
        <dbReference type="Proteomes" id="UP001430172"/>
    </source>
</evidence>
<keyword evidence="2" id="KW-0732">Signal</keyword>
<feature type="region of interest" description="Disordered" evidence="1">
    <location>
        <begin position="40"/>
        <end position="69"/>
    </location>
</feature>
<keyword evidence="4" id="KW-1185">Reference proteome</keyword>
<dbReference type="RefSeq" id="WP_204131780.1">
    <property type="nucleotide sequence ID" value="NZ_JAFDVD010000014.1"/>
</dbReference>
<proteinExistence type="predicted"/>
<feature type="signal peptide" evidence="2">
    <location>
        <begin position="1"/>
        <end position="40"/>
    </location>
</feature>
<evidence type="ECO:0000313" key="3">
    <source>
        <dbReference type="EMBL" id="MBM6401309.1"/>
    </source>
</evidence>
<sequence>MTRTSSPHPVRSTGIRVAGALTSAVAVAFAGVAVLPPATAAAAGVTDDRPHPPSRHPRGPSALPRDTTTQVVATYRWADGRWVPV</sequence>
<protein>
    <submittedName>
        <fullName evidence="3">Uncharacterized protein</fullName>
    </submittedName>
</protein>
<name>A0ABS2CN50_9MICO</name>
<dbReference type="Proteomes" id="UP001430172">
    <property type="component" value="Unassembled WGS sequence"/>
</dbReference>
<evidence type="ECO:0000256" key="2">
    <source>
        <dbReference type="SAM" id="SignalP"/>
    </source>
</evidence>
<feature type="chain" id="PRO_5046070623" evidence="2">
    <location>
        <begin position="41"/>
        <end position="85"/>
    </location>
</feature>
<gene>
    <name evidence="3" type="ORF">JQN70_12995</name>
</gene>
<dbReference type="EMBL" id="JAFDVD010000014">
    <property type="protein sequence ID" value="MBM6401309.1"/>
    <property type="molecule type" value="Genomic_DNA"/>
</dbReference>
<reference evidence="3" key="1">
    <citation type="submission" date="2021-02" db="EMBL/GenBank/DDBJ databases">
        <title>Phycicoccus sp. MQZ13P-5T, whole genome shotgun sequence.</title>
        <authorList>
            <person name="Tuo L."/>
        </authorList>
    </citation>
    <scope>NUCLEOTIDE SEQUENCE</scope>
    <source>
        <strain evidence="3">MQZ13P-5</strain>
    </source>
</reference>
<organism evidence="3 4">
    <name type="scientific">Phycicoccus sonneratiae</name>
    <dbReference type="NCBI Taxonomy" id="2807628"/>
    <lineage>
        <taxon>Bacteria</taxon>
        <taxon>Bacillati</taxon>
        <taxon>Actinomycetota</taxon>
        <taxon>Actinomycetes</taxon>
        <taxon>Micrococcales</taxon>
        <taxon>Intrasporangiaceae</taxon>
        <taxon>Phycicoccus</taxon>
    </lineage>
</organism>
<accession>A0ABS2CN50</accession>
<evidence type="ECO:0000256" key="1">
    <source>
        <dbReference type="SAM" id="MobiDB-lite"/>
    </source>
</evidence>
<comment type="caution">
    <text evidence="3">The sequence shown here is derived from an EMBL/GenBank/DDBJ whole genome shotgun (WGS) entry which is preliminary data.</text>
</comment>